<dbReference type="SUPFAM" id="SSF58104">
    <property type="entry name" value="Methyl-accepting chemotaxis protein (MCP) signaling domain"/>
    <property type="match status" value="1"/>
</dbReference>
<dbReference type="PANTHER" id="PTHR32089:SF112">
    <property type="entry name" value="LYSOZYME-LIKE PROTEIN-RELATED"/>
    <property type="match status" value="1"/>
</dbReference>
<dbReference type="InterPro" id="IPR000700">
    <property type="entry name" value="PAS-assoc_C"/>
</dbReference>
<protein>
    <submittedName>
        <fullName evidence="6">PAS domain-containing methyl-accepting chemotaxis protein</fullName>
    </submittedName>
</protein>
<proteinExistence type="predicted"/>
<dbReference type="AlphaFoldDB" id="A0AAW7YYK7"/>
<evidence type="ECO:0000256" key="2">
    <source>
        <dbReference type="ARBA" id="ARBA00023224"/>
    </source>
</evidence>
<dbReference type="InterPro" id="IPR000014">
    <property type="entry name" value="PAS"/>
</dbReference>
<reference evidence="6" key="1">
    <citation type="submission" date="2023-07" db="EMBL/GenBank/DDBJ databases">
        <title>Genome content predicts the carbon catabolic preferences of heterotrophic bacteria.</title>
        <authorList>
            <person name="Gralka M."/>
        </authorList>
    </citation>
    <scope>NUCLEOTIDE SEQUENCE</scope>
    <source>
        <strain evidence="6">F2M12</strain>
    </source>
</reference>
<dbReference type="PROSITE" id="PS50111">
    <property type="entry name" value="CHEMOTAXIS_TRANSDUC_2"/>
    <property type="match status" value="1"/>
</dbReference>
<dbReference type="SMART" id="SM00086">
    <property type="entry name" value="PAC"/>
    <property type="match status" value="2"/>
</dbReference>
<gene>
    <name evidence="6" type="ORF">Q4527_02885</name>
</gene>
<organism evidence="6 7">
    <name type="scientific">Alteromonas stellipolaris</name>
    <dbReference type="NCBI Taxonomy" id="233316"/>
    <lineage>
        <taxon>Bacteria</taxon>
        <taxon>Pseudomonadati</taxon>
        <taxon>Pseudomonadota</taxon>
        <taxon>Gammaproteobacteria</taxon>
        <taxon>Alteromonadales</taxon>
        <taxon>Alteromonadaceae</taxon>
        <taxon>Alteromonas/Salinimonas group</taxon>
        <taxon>Alteromonas</taxon>
    </lineage>
</organism>
<dbReference type="SMART" id="SM00283">
    <property type="entry name" value="MA"/>
    <property type="match status" value="1"/>
</dbReference>
<dbReference type="CDD" id="cd00130">
    <property type="entry name" value="PAS"/>
    <property type="match status" value="1"/>
</dbReference>
<dbReference type="EMBL" id="JAUOQI010000002">
    <property type="protein sequence ID" value="MDO6576314.1"/>
    <property type="molecule type" value="Genomic_DNA"/>
</dbReference>
<dbReference type="GO" id="GO:0007165">
    <property type="term" value="P:signal transduction"/>
    <property type="evidence" value="ECO:0007669"/>
    <property type="project" value="UniProtKB-KW"/>
</dbReference>
<dbReference type="GO" id="GO:0006935">
    <property type="term" value="P:chemotaxis"/>
    <property type="evidence" value="ECO:0007669"/>
    <property type="project" value="UniProtKB-ARBA"/>
</dbReference>
<evidence type="ECO:0000259" key="4">
    <source>
        <dbReference type="PROSITE" id="PS50111"/>
    </source>
</evidence>
<dbReference type="NCBIfam" id="TIGR00229">
    <property type="entry name" value="sensory_box"/>
    <property type="match status" value="1"/>
</dbReference>
<dbReference type="Pfam" id="PF00015">
    <property type="entry name" value="MCPsignal"/>
    <property type="match status" value="1"/>
</dbReference>
<dbReference type="Gene3D" id="3.30.450.20">
    <property type="entry name" value="PAS domain"/>
    <property type="match status" value="1"/>
</dbReference>
<dbReference type="InterPro" id="IPR013655">
    <property type="entry name" value="PAS_fold_3"/>
</dbReference>
<dbReference type="InterPro" id="IPR035965">
    <property type="entry name" value="PAS-like_dom_sf"/>
</dbReference>
<feature type="domain" description="Methyl-accepting transducer" evidence="4">
    <location>
        <begin position="262"/>
        <end position="432"/>
    </location>
</feature>
<dbReference type="SUPFAM" id="SSF55785">
    <property type="entry name" value="PYP-like sensor domain (PAS domain)"/>
    <property type="match status" value="2"/>
</dbReference>
<sequence length="432" mass="47308">MFVSSSRYNKEVSSLTDENTSLATTLSTLKENLAYAVYSERGDCLYASSPLLNILARPNTGTPSFNHKDLRVPGIQSDNDYRLFWQSLLNGGSYTNTVAMKAETGETKWLKASYVSVRNGEGVEINAIYHDVTEQENAVFSGRAITDALNKSMAVIEFETDGTIVTANENFTATVKYSLDEIKGKHHRMFCKEDFYQNNPQFWQSLASGQFSSGTFERINADRETLWLEATYNPVFDGTGKVVKVIKFASDVTAQVQEKHAISQAAELAVSTAEETSQIAADGASSLQRSIDVFQVALDEVDQTNKLMHELSEQSLKIETIVTTISGIADQTNLLALNAAIEAARAGEQGRGFAVVADEVRQLAQRTSDSTVEIESVVAENRKLANKSTSKMATVKDNVDLNSQQITQVQGVMDEILKGATNVSETVSGILR</sequence>
<dbReference type="Pfam" id="PF08447">
    <property type="entry name" value="PAS_3"/>
    <property type="match status" value="1"/>
</dbReference>
<dbReference type="InterPro" id="IPR004089">
    <property type="entry name" value="MCPsignal_dom"/>
</dbReference>
<evidence type="ECO:0000313" key="7">
    <source>
        <dbReference type="Proteomes" id="UP001170717"/>
    </source>
</evidence>
<evidence type="ECO:0000313" key="6">
    <source>
        <dbReference type="EMBL" id="MDO6576314.1"/>
    </source>
</evidence>
<name>A0AAW7YYK7_9ALTE</name>
<dbReference type="Proteomes" id="UP001170717">
    <property type="component" value="Unassembled WGS sequence"/>
</dbReference>
<evidence type="ECO:0000256" key="1">
    <source>
        <dbReference type="ARBA" id="ARBA00004370"/>
    </source>
</evidence>
<dbReference type="GO" id="GO:0016020">
    <property type="term" value="C:membrane"/>
    <property type="evidence" value="ECO:0007669"/>
    <property type="project" value="UniProtKB-SubCell"/>
</dbReference>
<feature type="domain" description="PAC" evidence="5">
    <location>
        <begin position="212"/>
        <end position="264"/>
    </location>
</feature>
<accession>A0AAW7YYK7</accession>
<dbReference type="PANTHER" id="PTHR32089">
    <property type="entry name" value="METHYL-ACCEPTING CHEMOTAXIS PROTEIN MCPB"/>
    <property type="match status" value="1"/>
</dbReference>
<evidence type="ECO:0000256" key="3">
    <source>
        <dbReference type="PROSITE-ProRule" id="PRU00284"/>
    </source>
</evidence>
<evidence type="ECO:0000259" key="5">
    <source>
        <dbReference type="PROSITE" id="PS50113"/>
    </source>
</evidence>
<dbReference type="InterPro" id="IPR001610">
    <property type="entry name" value="PAC"/>
</dbReference>
<comment type="caution">
    <text evidence="6">The sequence shown here is derived from an EMBL/GenBank/DDBJ whole genome shotgun (WGS) entry which is preliminary data.</text>
</comment>
<dbReference type="Gene3D" id="1.10.287.950">
    <property type="entry name" value="Methyl-accepting chemotaxis protein"/>
    <property type="match status" value="1"/>
</dbReference>
<dbReference type="PROSITE" id="PS50113">
    <property type="entry name" value="PAC"/>
    <property type="match status" value="1"/>
</dbReference>
<comment type="subcellular location">
    <subcellularLocation>
        <location evidence="1">Membrane</location>
    </subcellularLocation>
</comment>
<keyword evidence="2 3" id="KW-0807">Transducer</keyword>